<dbReference type="Proteomes" id="UP000887574">
    <property type="component" value="Unplaced"/>
</dbReference>
<dbReference type="Gene3D" id="3.30.420.10">
    <property type="entry name" value="Ribonuclease H-like superfamily/Ribonuclease H"/>
    <property type="match status" value="1"/>
</dbReference>
<keyword evidence="1" id="KW-1185">Reference proteome</keyword>
<organism evidence="1 2">
    <name type="scientific">Ditylenchus dipsaci</name>
    <dbReference type="NCBI Taxonomy" id="166011"/>
    <lineage>
        <taxon>Eukaryota</taxon>
        <taxon>Metazoa</taxon>
        <taxon>Ecdysozoa</taxon>
        <taxon>Nematoda</taxon>
        <taxon>Chromadorea</taxon>
        <taxon>Rhabditida</taxon>
        <taxon>Tylenchina</taxon>
        <taxon>Tylenchomorpha</taxon>
        <taxon>Sphaerularioidea</taxon>
        <taxon>Anguinidae</taxon>
        <taxon>Anguininae</taxon>
        <taxon>Ditylenchus</taxon>
    </lineage>
</organism>
<dbReference type="AlphaFoldDB" id="A0A915D9Z1"/>
<reference evidence="2" key="1">
    <citation type="submission" date="2022-11" db="UniProtKB">
        <authorList>
            <consortium name="WormBaseParasite"/>
        </authorList>
    </citation>
    <scope>IDENTIFICATION</scope>
</reference>
<evidence type="ECO:0000313" key="1">
    <source>
        <dbReference type="Proteomes" id="UP000887574"/>
    </source>
</evidence>
<sequence>MGLANTLNGQSCLILVYSFSKYAGIIVMQSLSAAAVVTKLKSLFGRLGQPKSLVSSGDALFSSQLFSQFCKANGIQQIFTQQSDSFVVTFQVAFDKMRKGGIRQETSTGFLTSTEMLLPLLWVNAGLSMSMVILPCQIVNAVSKMHSFSVTTNNNIMQHQDHQYQMDQVNETLSSLPAAAMSNGQPHYVQCPQPAPAVYMANTTSPTHSISQSVRHKSSQEEEEPPMYAHSVIISPPSALFDDLDKRVSKSRSHFLNDTLLQPLQINTPSYSPTYANTIPTKSSIKIKDLYSKVEQKNCC</sequence>
<dbReference type="GO" id="GO:0003676">
    <property type="term" value="F:nucleic acid binding"/>
    <property type="evidence" value="ECO:0007669"/>
    <property type="project" value="InterPro"/>
</dbReference>
<dbReference type="InterPro" id="IPR012337">
    <property type="entry name" value="RNaseH-like_sf"/>
</dbReference>
<protein>
    <submittedName>
        <fullName evidence="2">Integrase catalytic domain-containing protein</fullName>
    </submittedName>
</protein>
<dbReference type="SUPFAM" id="SSF53098">
    <property type="entry name" value="Ribonuclease H-like"/>
    <property type="match status" value="1"/>
</dbReference>
<name>A0A915D9Z1_9BILA</name>
<dbReference type="WBParaSite" id="jg17210">
    <property type="protein sequence ID" value="jg17210"/>
    <property type="gene ID" value="jg17210"/>
</dbReference>
<dbReference type="PANTHER" id="PTHR37984">
    <property type="entry name" value="PROTEIN CBG26694"/>
    <property type="match status" value="1"/>
</dbReference>
<evidence type="ECO:0000313" key="2">
    <source>
        <dbReference type="WBParaSite" id="jg17210"/>
    </source>
</evidence>
<proteinExistence type="predicted"/>
<accession>A0A915D9Z1</accession>
<dbReference type="PANTHER" id="PTHR37984:SF5">
    <property type="entry name" value="PROTEIN NYNRIN-LIKE"/>
    <property type="match status" value="1"/>
</dbReference>
<dbReference type="InterPro" id="IPR050951">
    <property type="entry name" value="Retrovirus_Pol_polyprotein"/>
</dbReference>
<dbReference type="InterPro" id="IPR036397">
    <property type="entry name" value="RNaseH_sf"/>
</dbReference>